<evidence type="ECO:0000256" key="1">
    <source>
        <dbReference type="ARBA" id="ARBA00008324"/>
    </source>
</evidence>
<dbReference type="InterPro" id="IPR029069">
    <property type="entry name" value="HotDog_dom_sf"/>
</dbReference>
<evidence type="ECO:0000259" key="3">
    <source>
        <dbReference type="Pfam" id="PF03061"/>
    </source>
</evidence>
<protein>
    <submittedName>
        <fullName evidence="4">Uncharacterized protein (TIGR00369 family)</fullName>
    </submittedName>
</protein>
<dbReference type="NCBIfam" id="TIGR00369">
    <property type="entry name" value="unchar_dom_1"/>
    <property type="match status" value="1"/>
</dbReference>
<comment type="caution">
    <text evidence="4">The sequence shown here is derived from an EMBL/GenBank/DDBJ whole genome shotgun (WGS) entry which is preliminary data.</text>
</comment>
<dbReference type="AlphaFoldDB" id="A0A7Y9S159"/>
<feature type="domain" description="Thioesterase" evidence="3">
    <location>
        <begin position="40"/>
        <end position="116"/>
    </location>
</feature>
<dbReference type="GO" id="GO:0047617">
    <property type="term" value="F:fatty acyl-CoA hydrolase activity"/>
    <property type="evidence" value="ECO:0007669"/>
    <property type="project" value="InterPro"/>
</dbReference>
<dbReference type="Pfam" id="PF03061">
    <property type="entry name" value="4HBT"/>
    <property type="match status" value="1"/>
</dbReference>
<keyword evidence="5" id="KW-1185">Reference proteome</keyword>
<accession>A0A7Y9S159</accession>
<name>A0A7Y9S159_9ACTN</name>
<dbReference type="PANTHER" id="PTHR21660">
    <property type="entry name" value="THIOESTERASE SUPERFAMILY MEMBER-RELATED"/>
    <property type="match status" value="1"/>
</dbReference>
<evidence type="ECO:0000313" key="5">
    <source>
        <dbReference type="Proteomes" id="UP000540656"/>
    </source>
</evidence>
<sequence>MNDLISLMPFAAGVGIVIDKASPDTATGHLDWAPHLCTAGGAMHGGALMTLADSIGAACAFLGLPDGARTSTTTSSTQLMRPLLAGTATATARALQRGRTQIVVQTEVRDLEGRLISLTTQTQVVMT</sequence>
<gene>
    <name evidence="4" type="ORF">BJ980_001982</name>
</gene>
<dbReference type="Gene3D" id="3.10.129.10">
    <property type="entry name" value="Hotdog Thioesterase"/>
    <property type="match status" value="1"/>
</dbReference>
<proteinExistence type="inferred from homology"/>
<evidence type="ECO:0000313" key="4">
    <source>
        <dbReference type="EMBL" id="NYG59059.1"/>
    </source>
</evidence>
<dbReference type="SUPFAM" id="SSF54637">
    <property type="entry name" value="Thioesterase/thiol ester dehydrase-isomerase"/>
    <property type="match status" value="1"/>
</dbReference>
<dbReference type="InterPro" id="IPR039298">
    <property type="entry name" value="ACOT13"/>
</dbReference>
<keyword evidence="2" id="KW-0378">Hydrolase</keyword>
<dbReference type="Proteomes" id="UP000540656">
    <property type="component" value="Unassembled WGS sequence"/>
</dbReference>
<dbReference type="PANTHER" id="PTHR21660:SF1">
    <property type="entry name" value="ACYL-COENZYME A THIOESTERASE 13"/>
    <property type="match status" value="1"/>
</dbReference>
<comment type="similarity">
    <text evidence="1">Belongs to the thioesterase PaaI family.</text>
</comment>
<dbReference type="InterPro" id="IPR006683">
    <property type="entry name" value="Thioestr_dom"/>
</dbReference>
<dbReference type="InterPro" id="IPR003736">
    <property type="entry name" value="PAAI_dom"/>
</dbReference>
<organism evidence="4 5">
    <name type="scientific">Nocardioides daedukensis</name>
    <dbReference type="NCBI Taxonomy" id="634462"/>
    <lineage>
        <taxon>Bacteria</taxon>
        <taxon>Bacillati</taxon>
        <taxon>Actinomycetota</taxon>
        <taxon>Actinomycetes</taxon>
        <taxon>Propionibacteriales</taxon>
        <taxon>Nocardioidaceae</taxon>
        <taxon>Nocardioides</taxon>
    </lineage>
</organism>
<dbReference type="RefSeq" id="WP_179502152.1">
    <property type="nucleotide sequence ID" value="NZ_JACCAA010000001.1"/>
</dbReference>
<dbReference type="CDD" id="cd03443">
    <property type="entry name" value="PaaI_thioesterase"/>
    <property type="match status" value="1"/>
</dbReference>
<evidence type="ECO:0000256" key="2">
    <source>
        <dbReference type="ARBA" id="ARBA00022801"/>
    </source>
</evidence>
<dbReference type="EMBL" id="JACCAA010000001">
    <property type="protein sequence ID" value="NYG59059.1"/>
    <property type="molecule type" value="Genomic_DNA"/>
</dbReference>
<reference evidence="4 5" key="1">
    <citation type="submission" date="2020-07" db="EMBL/GenBank/DDBJ databases">
        <title>Sequencing the genomes of 1000 actinobacteria strains.</title>
        <authorList>
            <person name="Klenk H.-P."/>
        </authorList>
    </citation>
    <scope>NUCLEOTIDE SEQUENCE [LARGE SCALE GENOMIC DNA]</scope>
    <source>
        <strain evidence="4 5">DSM 23819</strain>
    </source>
</reference>